<dbReference type="eggNOG" id="KOG1550">
    <property type="taxonomic scope" value="Eukaryota"/>
</dbReference>
<dbReference type="SMART" id="SM00671">
    <property type="entry name" value="SEL1"/>
    <property type="match status" value="2"/>
</dbReference>
<dbReference type="PANTHER" id="PTHR43628:SF1">
    <property type="entry name" value="CHITIN SYNTHASE REGULATORY FACTOR 2-RELATED"/>
    <property type="match status" value="1"/>
</dbReference>
<feature type="domain" description="MYND-type" evidence="5">
    <location>
        <begin position="44"/>
        <end position="85"/>
    </location>
</feature>
<evidence type="ECO:0000313" key="7">
    <source>
        <dbReference type="Proteomes" id="UP000266841"/>
    </source>
</evidence>
<evidence type="ECO:0000256" key="4">
    <source>
        <dbReference type="PROSITE-ProRule" id="PRU00134"/>
    </source>
</evidence>
<keyword evidence="2 4" id="KW-0863">Zinc-finger</keyword>
<evidence type="ECO:0000259" key="5">
    <source>
        <dbReference type="PROSITE" id="PS50865"/>
    </source>
</evidence>
<dbReference type="SUPFAM" id="SSF81901">
    <property type="entry name" value="HCP-like"/>
    <property type="match status" value="1"/>
</dbReference>
<dbReference type="Proteomes" id="UP000266841">
    <property type="component" value="Unassembled WGS sequence"/>
</dbReference>
<dbReference type="InterPro" id="IPR002893">
    <property type="entry name" value="Znf_MYND"/>
</dbReference>
<dbReference type="InterPro" id="IPR006597">
    <property type="entry name" value="Sel1-like"/>
</dbReference>
<dbReference type="AlphaFoldDB" id="K0RBP1"/>
<gene>
    <name evidence="6" type="ORF">THAOC_37554</name>
</gene>
<dbReference type="InterPro" id="IPR011990">
    <property type="entry name" value="TPR-like_helical_dom_sf"/>
</dbReference>
<dbReference type="PROSITE" id="PS01360">
    <property type="entry name" value="ZF_MYND_1"/>
    <property type="match status" value="1"/>
</dbReference>
<dbReference type="PROSITE" id="PS50865">
    <property type="entry name" value="ZF_MYND_2"/>
    <property type="match status" value="1"/>
</dbReference>
<accession>K0RBP1</accession>
<reference evidence="6 7" key="1">
    <citation type="journal article" date="2012" name="Genome Biol.">
        <title>Genome and low-iron response of an oceanic diatom adapted to chronic iron limitation.</title>
        <authorList>
            <person name="Lommer M."/>
            <person name="Specht M."/>
            <person name="Roy A.S."/>
            <person name="Kraemer L."/>
            <person name="Andreson R."/>
            <person name="Gutowska M.A."/>
            <person name="Wolf J."/>
            <person name="Bergner S.V."/>
            <person name="Schilhabel M.B."/>
            <person name="Klostermeier U.C."/>
            <person name="Beiko R.G."/>
            <person name="Rosenstiel P."/>
            <person name="Hippler M."/>
            <person name="Laroche J."/>
        </authorList>
    </citation>
    <scope>NUCLEOTIDE SEQUENCE [LARGE SCALE GENOMIC DNA]</scope>
    <source>
        <strain evidence="6 7">CCMP1005</strain>
    </source>
</reference>
<dbReference type="PANTHER" id="PTHR43628">
    <property type="entry name" value="ACTIVATOR OF C KINASE PROTEIN 1-RELATED"/>
    <property type="match status" value="1"/>
</dbReference>
<keyword evidence="1" id="KW-0479">Metal-binding</keyword>
<keyword evidence="3" id="KW-0862">Zinc</keyword>
<keyword evidence="7" id="KW-1185">Reference proteome</keyword>
<dbReference type="SUPFAM" id="SSF144232">
    <property type="entry name" value="HIT/MYND zinc finger-like"/>
    <property type="match status" value="1"/>
</dbReference>
<evidence type="ECO:0000313" key="6">
    <source>
        <dbReference type="EMBL" id="EJK43952.1"/>
    </source>
</evidence>
<evidence type="ECO:0000256" key="1">
    <source>
        <dbReference type="ARBA" id="ARBA00022723"/>
    </source>
</evidence>
<organism evidence="6 7">
    <name type="scientific">Thalassiosira oceanica</name>
    <name type="common">Marine diatom</name>
    <dbReference type="NCBI Taxonomy" id="159749"/>
    <lineage>
        <taxon>Eukaryota</taxon>
        <taxon>Sar</taxon>
        <taxon>Stramenopiles</taxon>
        <taxon>Ochrophyta</taxon>
        <taxon>Bacillariophyta</taxon>
        <taxon>Coscinodiscophyceae</taxon>
        <taxon>Thalassiosirophycidae</taxon>
        <taxon>Thalassiosirales</taxon>
        <taxon>Thalassiosiraceae</taxon>
        <taxon>Thalassiosira</taxon>
    </lineage>
</organism>
<proteinExistence type="predicted"/>
<sequence length="331" mass="36117">MGGVEVREEGDHRAASVDEQRRVFSSASEMSCVPGVPVPTAEACANCGKEGSDAIKLKNCTACFLVKYCSVDCQKIHRKKHKKACKKRVAELKDEKLYGQGHERAEGDFCPLCFLAIPFPVAGHAQIFICCMKRVCNGCCLAADKSGLGNICPFCRTPLAKNDNEVIGMVQKRVDARDPEAISHLGDIYNHGEYGLEKNVSRAFELWSEAAELGSASALAKIGTLSYHGDGVAHDEAKSIHCWEAAAMKGDIGSRHSLGGVELIKGNYDRAVRHFFISAKMGIKESLDEIKKMFALGLATKAQYAETLKGYQDAVEEMKSPQREEAAKFGY</sequence>
<comment type="caution">
    <text evidence="6">The sequence shown here is derived from an EMBL/GenBank/DDBJ whole genome shotgun (WGS) entry which is preliminary data.</text>
</comment>
<protein>
    <recommendedName>
        <fullName evidence="5">MYND-type domain-containing protein</fullName>
    </recommendedName>
</protein>
<dbReference type="InterPro" id="IPR052945">
    <property type="entry name" value="Mitotic_Regulator"/>
</dbReference>
<dbReference type="GO" id="GO:0008270">
    <property type="term" value="F:zinc ion binding"/>
    <property type="evidence" value="ECO:0007669"/>
    <property type="project" value="UniProtKB-KW"/>
</dbReference>
<dbReference type="Gene3D" id="6.10.140.2220">
    <property type="match status" value="1"/>
</dbReference>
<evidence type="ECO:0000256" key="3">
    <source>
        <dbReference type="ARBA" id="ARBA00022833"/>
    </source>
</evidence>
<dbReference type="EMBL" id="AGNL01050394">
    <property type="protein sequence ID" value="EJK43952.1"/>
    <property type="molecule type" value="Genomic_DNA"/>
</dbReference>
<dbReference type="Pfam" id="PF08238">
    <property type="entry name" value="Sel1"/>
    <property type="match status" value="3"/>
</dbReference>
<evidence type="ECO:0000256" key="2">
    <source>
        <dbReference type="ARBA" id="ARBA00022771"/>
    </source>
</evidence>
<dbReference type="OrthoDB" id="272077at2759"/>
<dbReference type="Gene3D" id="1.25.40.10">
    <property type="entry name" value="Tetratricopeptide repeat domain"/>
    <property type="match status" value="1"/>
</dbReference>
<name>K0RBP1_THAOC</name>
<dbReference type="Pfam" id="PF01753">
    <property type="entry name" value="zf-MYND"/>
    <property type="match status" value="1"/>
</dbReference>